<dbReference type="EMBL" id="CAJVCH010393552">
    <property type="protein sequence ID" value="CAG7817415.1"/>
    <property type="molecule type" value="Genomic_DNA"/>
</dbReference>
<evidence type="ECO:0000313" key="2">
    <source>
        <dbReference type="EMBL" id="CAG7817415.1"/>
    </source>
</evidence>
<accession>A0A8J2KMU9</accession>
<gene>
    <name evidence="2" type="ORF">AFUS01_LOCUS27987</name>
</gene>
<dbReference type="AlphaFoldDB" id="A0A8J2KMU9"/>
<reference evidence="2" key="1">
    <citation type="submission" date="2021-06" db="EMBL/GenBank/DDBJ databases">
        <authorList>
            <person name="Hodson N. C."/>
            <person name="Mongue J. A."/>
            <person name="Jaron S. K."/>
        </authorList>
    </citation>
    <scope>NUCLEOTIDE SEQUENCE</scope>
</reference>
<organism evidence="2 3">
    <name type="scientific">Allacma fusca</name>
    <dbReference type="NCBI Taxonomy" id="39272"/>
    <lineage>
        <taxon>Eukaryota</taxon>
        <taxon>Metazoa</taxon>
        <taxon>Ecdysozoa</taxon>
        <taxon>Arthropoda</taxon>
        <taxon>Hexapoda</taxon>
        <taxon>Collembola</taxon>
        <taxon>Symphypleona</taxon>
        <taxon>Sminthuridae</taxon>
        <taxon>Allacma</taxon>
    </lineage>
</organism>
<feature type="region of interest" description="Disordered" evidence="1">
    <location>
        <begin position="17"/>
        <end position="61"/>
    </location>
</feature>
<feature type="non-terminal residue" evidence="2">
    <location>
        <position position="1"/>
    </location>
</feature>
<protein>
    <submittedName>
        <fullName evidence="2">Uncharacterized protein</fullName>
    </submittedName>
</protein>
<evidence type="ECO:0000313" key="3">
    <source>
        <dbReference type="Proteomes" id="UP000708208"/>
    </source>
</evidence>
<name>A0A8J2KMU9_9HEXA</name>
<proteinExistence type="predicted"/>
<sequence length="87" mass="9638">DTVTFTIQAALTGVKSSPVVSRYENPEKLPPGPDTRIPICPRSKEGVLGSTPVKSPDDGIKREERGNFIKFKKRLRKFGKQIENVGE</sequence>
<dbReference type="Proteomes" id="UP000708208">
    <property type="component" value="Unassembled WGS sequence"/>
</dbReference>
<keyword evidence="3" id="KW-1185">Reference proteome</keyword>
<comment type="caution">
    <text evidence="2">The sequence shown here is derived from an EMBL/GenBank/DDBJ whole genome shotgun (WGS) entry which is preliminary data.</text>
</comment>
<evidence type="ECO:0000256" key="1">
    <source>
        <dbReference type="SAM" id="MobiDB-lite"/>
    </source>
</evidence>